<evidence type="ECO:0000313" key="2">
    <source>
        <dbReference type="EMBL" id="KKK73783.1"/>
    </source>
</evidence>
<proteinExistence type="predicted"/>
<dbReference type="AlphaFoldDB" id="A0A0F8XXP4"/>
<sequence length="47" mass="5461">MTATIEKLLEEINQKLTDIEKRLKDLEGLTGEEIEELMNEPFMRPNG</sequence>
<protein>
    <submittedName>
        <fullName evidence="2">Uncharacterized protein</fullName>
    </submittedName>
</protein>
<organism evidence="2">
    <name type="scientific">marine sediment metagenome</name>
    <dbReference type="NCBI Taxonomy" id="412755"/>
    <lineage>
        <taxon>unclassified sequences</taxon>
        <taxon>metagenomes</taxon>
        <taxon>ecological metagenomes</taxon>
    </lineage>
</organism>
<feature type="coiled-coil region" evidence="1">
    <location>
        <begin position="2"/>
        <end position="29"/>
    </location>
</feature>
<name>A0A0F8XXP4_9ZZZZ</name>
<reference evidence="2" key="1">
    <citation type="journal article" date="2015" name="Nature">
        <title>Complex archaea that bridge the gap between prokaryotes and eukaryotes.</title>
        <authorList>
            <person name="Spang A."/>
            <person name="Saw J.H."/>
            <person name="Jorgensen S.L."/>
            <person name="Zaremba-Niedzwiedzka K."/>
            <person name="Martijn J."/>
            <person name="Lind A.E."/>
            <person name="van Eijk R."/>
            <person name="Schleper C."/>
            <person name="Guy L."/>
            <person name="Ettema T.J."/>
        </authorList>
    </citation>
    <scope>NUCLEOTIDE SEQUENCE</scope>
</reference>
<gene>
    <name evidence="2" type="ORF">LCGC14_2890360</name>
</gene>
<evidence type="ECO:0000256" key="1">
    <source>
        <dbReference type="SAM" id="Coils"/>
    </source>
</evidence>
<comment type="caution">
    <text evidence="2">The sequence shown here is derived from an EMBL/GenBank/DDBJ whole genome shotgun (WGS) entry which is preliminary data.</text>
</comment>
<accession>A0A0F8XXP4</accession>
<dbReference type="EMBL" id="LAZR01056629">
    <property type="protein sequence ID" value="KKK73783.1"/>
    <property type="molecule type" value="Genomic_DNA"/>
</dbReference>
<keyword evidence="1" id="KW-0175">Coiled coil</keyword>